<evidence type="ECO:0000313" key="2">
    <source>
        <dbReference type="EMBL" id="SHE92907.1"/>
    </source>
</evidence>
<name>A0A1M4XGV6_STRHI</name>
<protein>
    <submittedName>
        <fullName evidence="2">Methyltransferase domain-containing protein</fullName>
    </submittedName>
</protein>
<dbReference type="InterPro" id="IPR013216">
    <property type="entry name" value="Methyltransf_11"/>
</dbReference>
<dbReference type="OrthoDB" id="3469983at2"/>
<dbReference type="STRING" id="2017.SAMN05444320_1024"/>
<evidence type="ECO:0000313" key="3">
    <source>
        <dbReference type="Proteomes" id="UP000184501"/>
    </source>
</evidence>
<evidence type="ECO:0000259" key="1">
    <source>
        <dbReference type="Pfam" id="PF08241"/>
    </source>
</evidence>
<dbReference type="Gene3D" id="3.40.50.150">
    <property type="entry name" value="Vaccinia Virus protein VP39"/>
    <property type="match status" value="1"/>
</dbReference>
<dbReference type="GO" id="GO:0008757">
    <property type="term" value="F:S-adenosylmethionine-dependent methyltransferase activity"/>
    <property type="evidence" value="ECO:0007669"/>
    <property type="project" value="InterPro"/>
</dbReference>
<dbReference type="CDD" id="cd02440">
    <property type="entry name" value="AdoMet_MTases"/>
    <property type="match status" value="1"/>
</dbReference>
<dbReference type="InterPro" id="IPR029063">
    <property type="entry name" value="SAM-dependent_MTases_sf"/>
</dbReference>
<gene>
    <name evidence="2" type="ORF">SAMN05444320_1024</name>
</gene>
<feature type="domain" description="Methyltransferase type 11" evidence="1">
    <location>
        <begin position="55"/>
        <end position="147"/>
    </location>
</feature>
<dbReference type="PANTHER" id="PTHR43591:SF24">
    <property type="entry name" value="2-METHOXY-6-POLYPRENYL-1,4-BENZOQUINOL METHYLASE, MITOCHONDRIAL"/>
    <property type="match status" value="1"/>
</dbReference>
<dbReference type="Proteomes" id="UP000184501">
    <property type="component" value="Unassembled WGS sequence"/>
</dbReference>
<dbReference type="PANTHER" id="PTHR43591">
    <property type="entry name" value="METHYLTRANSFERASE"/>
    <property type="match status" value="1"/>
</dbReference>
<dbReference type="EMBL" id="FQVN01000002">
    <property type="protein sequence ID" value="SHE92907.1"/>
    <property type="molecule type" value="Genomic_DNA"/>
</dbReference>
<keyword evidence="2" id="KW-0489">Methyltransferase</keyword>
<keyword evidence="2" id="KW-0808">Transferase</keyword>
<dbReference type="SUPFAM" id="SSF53335">
    <property type="entry name" value="S-adenosyl-L-methionine-dependent methyltransferases"/>
    <property type="match status" value="1"/>
</dbReference>
<organism evidence="2 3">
    <name type="scientific">Streptoalloteichus hindustanus</name>
    <dbReference type="NCBI Taxonomy" id="2017"/>
    <lineage>
        <taxon>Bacteria</taxon>
        <taxon>Bacillati</taxon>
        <taxon>Actinomycetota</taxon>
        <taxon>Actinomycetes</taxon>
        <taxon>Pseudonocardiales</taxon>
        <taxon>Pseudonocardiaceae</taxon>
        <taxon>Streptoalloteichus</taxon>
    </lineage>
</organism>
<sequence>MTTTAGPTAERYGDHLFHHGHPSEFARLSAMAAALDPGSRAHLTGRGVGPGWRCLDLGAGTGSVSRWLAEQVGDGGEIVAVDQDVRFLSGIEEGNVTVVEADVTAEDFAPGRFDLVHARFLLMHLREREAFLARVVDWLRPGGWLVVSDAADLGTPSSDNAAYRATMAAYWHAVAATLGSDITFGRRYPRPLAALGLGNLGVGVHFPVVAAGSGIAECWRLTLEQTRNHVLATGAVTAETIDETLRYLAAPTTWDLSLAMMTAWGRKV</sequence>
<dbReference type="Pfam" id="PF08241">
    <property type="entry name" value="Methyltransf_11"/>
    <property type="match status" value="1"/>
</dbReference>
<dbReference type="AlphaFoldDB" id="A0A1M4XGV6"/>
<dbReference type="RefSeq" id="WP_073480338.1">
    <property type="nucleotide sequence ID" value="NZ_FQVN01000002.1"/>
</dbReference>
<accession>A0A1M4XGV6</accession>
<keyword evidence="3" id="KW-1185">Reference proteome</keyword>
<proteinExistence type="predicted"/>
<reference evidence="2 3" key="1">
    <citation type="submission" date="2016-11" db="EMBL/GenBank/DDBJ databases">
        <authorList>
            <person name="Jaros S."/>
            <person name="Januszkiewicz K."/>
            <person name="Wedrychowicz H."/>
        </authorList>
    </citation>
    <scope>NUCLEOTIDE SEQUENCE [LARGE SCALE GENOMIC DNA]</scope>
    <source>
        <strain evidence="2 3">DSM 44523</strain>
    </source>
</reference>
<dbReference type="GO" id="GO:0032259">
    <property type="term" value="P:methylation"/>
    <property type="evidence" value="ECO:0007669"/>
    <property type="project" value="UniProtKB-KW"/>
</dbReference>